<evidence type="ECO:0000313" key="2">
    <source>
        <dbReference type="Proteomes" id="UP000235672"/>
    </source>
</evidence>
<protein>
    <submittedName>
        <fullName evidence="1">Uncharacterized protein</fullName>
    </submittedName>
</protein>
<sequence length="180" mass="19852">MPSPAPGNSKHALTRYGYPVVGTLPMFMPMPTPRSRLSPSAWIVARRRDKTGALQFRGQGVGDEGRSCPVHLQLRGVLKPGTLFTAGRTASRIPSLCWLFTSLPPIATAKANSHGHSSLRVLVTWPCLFCPLRLLQSVTVNSPLPTIFCLPARVSTPAFPQLPNLVPERWLFWMPDPEIY</sequence>
<gene>
    <name evidence="1" type="ORF">NA56DRAFT_664973</name>
</gene>
<dbReference type="Proteomes" id="UP000235672">
    <property type="component" value="Unassembled WGS sequence"/>
</dbReference>
<organism evidence="1 2">
    <name type="scientific">Hyaloscypha hepaticicola</name>
    <dbReference type="NCBI Taxonomy" id="2082293"/>
    <lineage>
        <taxon>Eukaryota</taxon>
        <taxon>Fungi</taxon>
        <taxon>Dikarya</taxon>
        <taxon>Ascomycota</taxon>
        <taxon>Pezizomycotina</taxon>
        <taxon>Leotiomycetes</taxon>
        <taxon>Helotiales</taxon>
        <taxon>Hyaloscyphaceae</taxon>
        <taxon>Hyaloscypha</taxon>
    </lineage>
</organism>
<dbReference type="EMBL" id="KZ613524">
    <property type="protein sequence ID" value="PMD14223.1"/>
    <property type="molecule type" value="Genomic_DNA"/>
</dbReference>
<proteinExistence type="predicted"/>
<evidence type="ECO:0000313" key="1">
    <source>
        <dbReference type="EMBL" id="PMD14223.1"/>
    </source>
</evidence>
<name>A0A2J6PJL2_9HELO</name>
<dbReference type="AlphaFoldDB" id="A0A2J6PJL2"/>
<keyword evidence="2" id="KW-1185">Reference proteome</keyword>
<reference evidence="1 2" key="1">
    <citation type="submission" date="2016-05" db="EMBL/GenBank/DDBJ databases">
        <title>A degradative enzymes factory behind the ericoid mycorrhizal symbiosis.</title>
        <authorList>
            <consortium name="DOE Joint Genome Institute"/>
            <person name="Martino E."/>
            <person name="Morin E."/>
            <person name="Grelet G."/>
            <person name="Kuo A."/>
            <person name="Kohler A."/>
            <person name="Daghino S."/>
            <person name="Barry K."/>
            <person name="Choi C."/>
            <person name="Cichocki N."/>
            <person name="Clum A."/>
            <person name="Copeland A."/>
            <person name="Hainaut M."/>
            <person name="Haridas S."/>
            <person name="Labutti K."/>
            <person name="Lindquist E."/>
            <person name="Lipzen A."/>
            <person name="Khouja H.-R."/>
            <person name="Murat C."/>
            <person name="Ohm R."/>
            <person name="Olson A."/>
            <person name="Spatafora J."/>
            <person name="Veneault-Fourrey C."/>
            <person name="Henrissat B."/>
            <person name="Grigoriev I."/>
            <person name="Martin F."/>
            <person name="Perotto S."/>
        </authorList>
    </citation>
    <scope>NUCLEOTIDE SEQUENCE [LARGE SCALE GENOMIC DNA]</scope>
    <source>
        <strain evidence="1 2">UAMH 7357</strain>
    </source>
</reference>
<accession>A0A2J6PJL2</accession>